<evidence type="ECO:0000313" key="6">
    <source>
        <dbReference type="Proteomes" id="UP001156670"/>
    </source>
</evidence>
<organism evidence="5 6">
    <name type="scientific">Dyella acidisoli</name>
    <dbReference type="NCBI Taxonomy" id="1867834"/>
    <lineage>
        <taxon>Bacteria</taxon>
        <taxon>Pseudomonadati</taxon>
        <taxon>Pseudomonadota</taxon>
        <taxon>Gammaproteobacteria</taxon>
        <taxon>Lysobacterales</taxon>
        <taxon>Rhodanobacteraceae</taxon>
        <taxon>Dyella</taxon>
    </lineage>
</organism>
<dbReference type="SUPFAM" id="SSF51905">
    <property type="entry name" value="FAD/NAD(P)-binding domain"/>
    <property type="match status" value="1"/>
</dbReference>
<evidence type="ECO:0000256" key="3">
    <source>
        <dbReference type="ARBA" id="ARBA00022827"/>
    </source>
</evidence>
<dbReference type="Pfam" id="PF01494">
    <property type="entry name" value="FAD_binding_3"/>
    <property type="match status" value="2"/>
</dbReference>
<keyword evidence="6" id="KW-1185">Reference proteome</keyword>
<dbReference type="EMBL" id="BSOB01000005">
    <property type="protein sequence ID" value="GLQ91492.1"/>
    <property type="molecule type" value="Genomic_DNA"/>
</dbReference>
<name>A0ABQ5XIQ1_9GAMM</name>
<protein>
    <recommendedName>
        <fullName evidence="4">FAD-binding domain-containing protein</fullName>
    </recommendedName>
</protein>
<gene>
    <name evidence="5" type="ORF">GCM10007901_04420</name>
</gene>
<comment type="caution">
    <text evidence="5">The sequence shown here is derived from an EMBL/GenBank/DDBJ whole genome shotgun (WGS) entry which is preliminary data.</text>
</comment>
<proteinExistence type="predicted"/>
<comment type="cofactor">
    <cofactor evidence="1">
        <name>FAD</name>
        <dbReference type="ChEBI" id="CHEBI:57692"/>
    </cofactor>
</comment>
<evidence type="ECO:0000256" key="1">
    <source>
        <dbReference type="ARBA" id="ARBA00001974"/>
    </source>
</evidence>
<keyword evidence="3" id="KW-0274">FAD</keyword>
<dbReference type="InterPro" id="IPR002938">
    <property type="entry name" value="FAD-bd"/>
</dbReference>
<reference evidence="6" key="1">
    <citation type="journal article" date="2019" name="Int. J. Syst. Evol. Microbiol.">
        <title>The Global Catalogue of Microorganisms (GCM) 10K type strain sequencing project: providing services to taxonomists for standard genome sequencing and annotation.</title>
        <authorList>
            <consortium name="The Broad Institute Genomics Platform"/>
            <consortium name="The Broad Institute Genome Sequencing Center for Infectious Disease"/>
            <person name="Wu L."/>
            <person name="Ma J."/>
        </authorList>
    </citation>
    <scope>NUCLEOTIDE SEQUENCE [LARGE SCALE GENOMIC DNA]</scope>
    <source>
        <strain evidence="6">NBRC 111980</strain>
    </source>
</reference>
<dbReference type="Gene3D" id="3.50.50.60">
    <property type="entry name" value="FAD/NAD(P)-binding domain"/>
    <property type="match status" value="1"/>
</dbReference>
<dbReference type="PANTHER" id="PTHR43004:SF19">
    <property type="entry name" value="BINDING MONOOXYGENASE, PUTATIVE (JCVI)-RELATED"/>
    <property type="match status" value="1"/>
</dbReference>
<evidence type="ECO:0000259" key="4">
    <source>
        <dbReference type="Pfam" id="PF01494"/>
    </source>
</evidence>
<dbReference type="InterPro" id="IPR036188">
    <property type="entry name" value="FAD/NAD-bd_sf"/>
</dbReference>
<feature type="domain" description="FAD-binding" evidence="4">
    <location>
        <begin position="23"/>
        <end position="190"/>
    </location>
</feature>
<dbReference type="Proteomes" id="UP001156670">
    <property type="component" value="Unassembled WGS sequence"/>
</dbReference>
<dbReference type="PRINTS" id="PR00420">
    <property type="entry name" value="RNGMNOXGNASE"/>
</dbReference>
<evidence type="ECO:0000313" key="5">
    <source>
        <dbReference type="EMBL" id="GLQ91492.1"/>
    </source>
</evidence>
<dbReference type="InterPro" id="IPR050641">
    <property type="entry name" value="RIFMO-like"/>
</dbReference>
<keyword evidence="2" id="KW-0285">Flavoprotein</keyword>
<accession>A0ABQ5XIQ1</accession>
<evidence type="ECO:0000256" key="2">
    <source>
        <dbReference type="ARBA" id="ARBA00022630"/>
    </source>
</evidence>
<dbReference type="RefSeq" id="WP_284319262.1">
    <property type="nucleotide sequence ID" value="NZ_BSOB01000005.1"/>
</dbReference>
<dbReference type="PANTHER" id="PTHR43004">
    <property type="entry name" value="TRK SYSTEM POTASSIUM UPTAKE PROTEIN"/>
    <property type="match status" value="1"/>
</dbReference>
<sequence length="470" mass="51663">MSTNVDASTSCQPGLHAKLPQAVDVLVVGLGALGATIANLLARYGVHVMAIDKAIDSPTMHGAIALNNDALRILQMIGITERDFDATAMPHVRMRRPAFGKFSMVNNLHGHPKFVSVHQHDLEHCLRQQLERDDCADMVVGATLTDFASKQDCIIATLDLGHGRRYSVETRYLISADGAHSLVRKLIEQNSKARIFAQDGNHEDMESTASRRVFLAGDAAYTAPPWLDQDLATGLHDAANLCWKLAWVIYDHADAQILDTYDEERRPHMNAMMGFGNFIRKCVTPRHRGPGLIMHGLLRLLRCVSPWPTYLQELGINPRNIFRRGLFVKQNKGEKLAHGSPLPQTRVRGSDGTTRLSDDVLGRGFALIGFGVDVSSFLDASIAAAFAAAGGSIVQIIHRGQRLHVEAHGAWEDLDSAFLPRLVSVGWAAVIRPDKIIIHDGPATDANRLIRESLTLLGLPINFLKFSLWG</sequence>
<feature type="domain" description="FAD-binding" evidence="4">
    <location>
        <begin position="209"/>
        <end position="273"/>
    </location>
</feature>